<comment type="subcellular location">
    <subcellularLocation>
        <location evidence="1">Endomembrane system</location>
        <topology evidence="1">Multi-pass membrane protein</topology>
    </subcellularLocation>
</comment>
<dbReference type="GO" id="GO:0005524">
    <property type="term" value="F:ATP binding"/>
    <property type="evidence" value="ECO:0007669"/>
    <property type="project" value="UniProtKB-KW"/>
</dbReference>
<keyword evidence="3 9" id="KW-0812">Transmembrane</keyword>
<dbReference type="GO" id="GO:0140359">
    <property type="term" value="F:ABC-type transporter activity"/>
    <property type="evidence" value="ECO:0007669"/>
    <property type="project" value="InterPro"/>
</dbReference>
<evidence type="ECO:0000256" key="8">
    <source>
        <dbReference type="ARBA" id="ARBA00023136"/>
    </source>
</evidence>
<evidence type="ECO:0000256" key="1">
    <source>
        <dbReference type="ARBA" id="ARBA00004127"/>
    </source>
</evidence>
<dbReference type="WBParaSite" id="MCU_008251-RF">
    <property type="protein sequence ID" value="MCU_008251-RF"/>
    <property type="gene ID" value="MCU_008251"/>
</dbReference>
<keyword evidence="4" id="KW-0677">Repeat</keyword>
<organism evidence="12">
    <name type="scientific">Mesocestoides corti</name>
    <name type="common">Flatworm</name>
    <dbReference type="NCBI Taxonomy" id="53468"/>
    <lineage>
        <taxon>Eukaryota</taxon>
        <taxon>Metazoa</taxon>
        <taxon>Spiralia</taxon>
        <taxon>Lophotrochozoa</taxon>
        <taxon>Platyhelminthes</taxon>
        <taxon>Cestoda</taxon>
        <taxon>Eucestoda</taxon>
        <taxon>Cyclophyllidea</taxon>
        <taxon>Mesocestoididae</taxon>
        <taxon>Mesocestoides</taxon>
    </lineage>
</organism>
<keyword evidence="5" id="KW-0547">Nucleotide-binding</keyword>
<reference evidence="11 12" key="1">
    <citation type="submission" date="2019-11" db="UniProtKB">
        <authorList>
            <consortium name="WormBaseParasite"/>
        </authorList>
    </citation>
    <scope>IDENTIFICATION</scope>
</reference>
<feature type="domain" description="ABC transmembrane type-1" evidence="10">
    <location>
        <begin position="27"/>
        <end position="123"/>
    </location>
</feature>
<evidence type="ECO:0000256" key="9">
    <source>
        <dbReference type="SAM" id="Phobius"/>
    </source>
</evidence>
<feature type="transmembrane region" description="Helical" evidence="9">
    <location>
        <begin position="42"/>
        <end position="67"/>
    </location>
</feature>
<accession>A0A5K3FLF1</accession>
<evidence type="ECO:0000256" key="5">
    <source>
        <dbReference type="ARBA" id="ARBA00022741"/>
    </source>
</evidence>
<keyword evidence="7 9" id="KW-1133">Transmembrane helix</keyword>
<sequence length="133" mass="14612">GVWNLSFRYSIPLQSLRLSSAARCNSTTGEITNLMSIDAQRFCALMLNIHALWSAPLQVAVAIYLLWGELGPSVLAGIGILLAMIPINAFVARKSKILQEKQLKTTDSRIKLISEILNGIRVLLLTSYSSIIL</sequence>
<protein>
    <submittedName>
        <fullName evidence="11 12">ABC transmembrane type-1 domain-containing protein</fullName>
    </submittedName>
</protein>
<dbReference type="AlphaFoldDB" id="A0A5K3FLF1"/>
<dbReference type="Pfam" id="PF00664">
    <property type="entry name" value="ABC_membrane"/>
    <property type="match status" value="1"/>
</dbReference>
<evidence type="ECO:0000259" key="10">
    <source>
        <dbReference type="PROSITE" id="PS50929"/>
    </source>
</evidence>
<dbReference type="Gene3D" id="1.20.1560.10">
    <property type="entry name" value="ABC transporter type 1, transmembrane domain"/>
    <property type="match status" value="1"/>
</dbReference>
<keyword evidence="6" id="KW-0067">ATP-binding</keyword>
<name>A0A5K3FLF1_MESCO</name>
<evidence type="ECO:0000256" key="7">
    <source>
        <dbReference type="ARBA" id="ARBA00022989"/>
    </source>
</evidence>
<evidence type="ECO:0000256" key="4">
    <source>
        <dbReference type="ARBA" id="ARBA00022737"/>
    </source>
</evidence>
<dbReference type="GO" id="GO:0016020">
    <property type="term" value="C:membrane"/>
    <property type="evidence" value="ECO:0007669"/>
    <property type="project" value="InterPro"/>
</dbReference>
<dbReference type="PROSITE" id="PS50929">
    <property type="entry name" value="ABC_TM1F"/>
    <property type="match status" value="1"/>
</dbReference>
<dbReference type="GO" id="GO:0012505">
    <property type="term" value="C:endomembrane system"/>
    <property type="evidence" value="ECO:0007669"/>
    <property type="project" value="UniProtKB-SubCell"/>
</dbReference>
<keyword evidence="2" id="KW-0813">Transport</keyword>
<feature type="transmembrane region" description="Helical" evidence="9">
    <location>
        <begin position="73"/>
        <end position="91"/>
    </location>
</feature>
<evidence type="ECO:0000256" key="2">
    <source>
        <dbReference type="ARBA" id="ARBA00022448"/>
    </source>
</evidence>
<keyword evidence="8 9" id="KW-0472">Membrane</keyword>
<dbReference type="InterPro" id="IPR011527">
    <property type="entry name" value="ABC1_TM_dom"/>
</dbReference>
<dbReference type="InterPro" id="IPR050173">
    <property type="entry name" value="ABC_transporter_C-like"/>
</dbReference>
<evidence type="ECO:0000256" key="3">
    <source>
        <dbReference type="ARBA" id="ARBA00022692"/>
    </source>
</evidence>
<dbReference type="PANTHER" id="PTHR24223:SF443">
    <property type="entry name" value="MULTIDRUG-RESISTANCE LIKE PROTEIN 1, ISOFORM I"/>
    <property type="match status" value="1"/>
</dbReference>
<evidence type="ECO:0000256" key="6">
    <source>
        <dbReference type="ARBA" id="ARBA00022840"/>
    </source>
</evidence>
<dbReference type="InterPro" id="IPR036640">
    <property type="entry name" value="ABC1_TM_sf"/>
</dbReference>
<proteinExistence type="predicted"/>
<evidence type="ECO:0000313" key="11">
    <source>
        <dbReference type="WBParaSite" id="MCU_008251-RE"/>
    </source>
</evidence>
<dbReference type="PANTHER" id="PTHR24223">
    <property type="entry name" value="ATP-BINDING CASSETTE SUB-FAMILY C"/>
    <property type="match status" value="1"/>
</dbReference>
<evidence type="ECO:0000313" key="12">
    <source>
        <dbReference type="WBParaSite" id="MCU_008251-RF"/>
    </source>
</evidence>
<dbReference type="SUPFAM" id="SSF90123">
    <property type="entry name" value="ABC transporter transmembrane region"/>
    <property type="match status" value="1"/>
</dbReference>
<dbReference type="WBParaSite" id="MCU_008251-RE">
    <property type="protein sequence ID" value="MCU_008251-RE"/>
    <property type="gene ID" value="MCU_008251"/>
</dbReference>